<feature type="signal peptide" evidence="1">
    <location>
        <begin position="1"/>
        <end position="20"/>
    </location>
</feature>
<name>A0A915JQ86_ROMCU</name>
<organism evidence="2 3">
    <name type="scientific">Romanomermis culicivorax</name>
    <name type="common">Nematode worm</name>
    <dbReference type="NCBI Taxonomy" id="13658"/>
    <lineage>
        <taxon>Eukaryota</taxon>
        <taxon>Metazoa</taxon>
        <taxon>Ecdysozoa</taxon>
        <taxon>Nematoda</taxon>
        <taxon>Enoplea</taxon>
        <taxon>Dorylaimia</taxon>
        <taxon>Mermithida</taxon>
        <taxon>Mermithoidea</taxon>
        <taxon>Mermithidae</taxon>
        <taxon>Romanomermis</taxon>
    </lineage>
</organism>
<evidence type="ECO:0000313" key="2">
    <source>
        <dbReference type="Proteomes" id="UP000887565"/>
    </source>
</evidence>
<keyword evidence="2" id="KW-1185">Reference proteome</keyword>
<evidence type="ECO:0000256" key="1">
    <source>
        <dbReference type="SAM" id="SignalP"/>
    </source>
</evidence>
<dbReference type="WBParaSite" id="nRc.2.0.1.t28267-RA">
    <property type="protein sequence ID" value="nRc.2.0.1.t28267-RA"/>
    <property type="gene ID" value="nRc.2.0.1.g28267"/>
</dbReference>
<evidence type="ECO:0000313" key="3">
    <source>
        <dbReference type="WBParaSite" id="nRc.2.0.1.t28267-RA"/>
    </source>
</evidence>
<reference evidence="3" key="1">
    <citation type="submission" date="2022-11" db="UniProtKB">
        <authorList>
            <consortium name="WormBaseParasite"/>
        </authorList>
    </citation>
    <scope>IDENTIFICATION</scope>
</reference>
<accession>A0A915JQ86</accession>
<dbReference type="Proteomes" id="UP000887565">
    <property type="component" value="Unplaced"/>
</dbReference>
<feature type="chain" id="PRO_5036743820" evidence="1">
    <location>
        <begin position="21"/>
        <end position="64"/>
    </location>
</feature>
<keyword evidence="1" id="KW-0732">Signal</keyword>
<proteinExistence type="predicted"/>
<dbReference type="AlphaFoldDB" id="A0A915JQ86"/>
<sequence>MKRYLRSIIIIVRCMVDLLALNLEAAKRMEIDLESSNTFFNHLSRKPLKTAFFPDPDRRSDNNP</sequence>
<protein>
    <submittedName>
        <fullName evidence="3">Uncharacterized protein</fullName>
    </submittedName>
</protein>